<name>A0A6J8C1W4_MYTCO</name>
<evidence type="ECO:0000313" key="3">
    <source>
        <dbReference type="EMBL" id="CAC5389124.1"/>
    </source>
</evidence>
<sequence length="317" mass="35533">MPLPQALLARLQKRGIVKEEQKSADEVEEVFAEDYDDPVKEAEYSKPADIPEPHTEEEEEEDDEEDGPLIHHIPACPNRSNKYHMCVDYCKEKWGMKEFQKDSDMIRKRDRMLGKYPLPDGWLEVADPETNRYYYWNLVTDQVSWLSPIHPSAQITLSADKIQAIFGDSAIVSSQDDDLHLSDEEEMDVNDSESSPSSSSSSESDSDEEYERKRQRTDTNRQDDRRGGRGGGGGAGRGAGRGGGGRGGRRNQNKKEELDPMDPASYSEVARGSWSSGLDRGNEAKTGADTTASGPLFQQRPYPSPGEIMRRNQANKN</sequence>
<feature type="compositionally biased region" description="Basic and acidic residues" evidence="1">
    <location>
        <begin position="16"/>
        <end position="25"/>
    </location>
</feature>
<evidence type="ECO:0000259" key="2">
    <source>
        <dbReference type="PROSITE" id="PS50020"/>
    </source>
</evidence>
<dbReference type="InterPro" id="IPR036020">
    <property type="entry name" value="WW_dom_sf"/>
</dbReference>
<keyword evidence="4" id="KW-1185">Reference proteome</keyword>
<dbReference type="PROSITE" id="PS50020">
    <property type="entry name" value="WW_DOMAIN_2"/>
    <property type="match status" value="1"/>
</dbReference>
<reference evidence="3 4" key="1">
    <citation type="submission" date="2020-06" db="EMBL/GenBank/DDBJ databases">
        <authorList>
            <person name="Li R."/>
            <person name="Bekaert M."/>
        </authorList>
    </citation>
    <scope>NUCLEOTIDE SEQUENCE [LARGE SCALE GENOMIC DNA]</scope>
    <source>
        <strain evidence="4">wild</strain>
    </source>
</reference>
<feature type="compositionally biased region" description="Low complexity" evidence="1">
    <location>
        <begin position="192"/>
        <end position="203"/>
    </location>
</feature>
<evidence type="ECO:0000313" key="4">
    <source>
        <dbReference type="Proteomes" id="UP000507470"/>
    </source>
</evidence>
<dbReference type="Proteomes" id="UP000507470">
    <property type="component" value="Unassembled WGS sequence"/>
</dbReference>
<dbReference type="Gene3D" id="3.40.30.10">
    <property type="entry name" value="Glutaredoxin"/>
    <property type="match status" value="1"/>
</dbReference>
<feature type="region of interest" description="Disordered" evidence="1">
    <location>
        <begin position="176"/>
        <end position="317"/>
    </location>
</feature>
<proteinExistence type="predicted"/>
<feature type="domain" description="WW" evidence="2">
    <location>
        <begin position="116"/>
        <end position="150"/>
    </location>
</feature>
<organism evidence="3 4">
    <name type="scientific">Mytilus coruscus</name>
    <name type="common">Sea mussel</name>
    <dbReference type="NCBI Taxonomy" id="42192"/>
    <lineage>
        <taxon>Eukaryota</taxon>
        <taxon>Metazoa</taxon>
        <taxon>Spiralia</taxon>
        <taxon>Lophotrochozoa</taxon>
        <taxon>Mollusca</taxon>
        <taxon>Bivalvia</taxon>
        <taxon>Autobranchia</taxon>
        <taxon>Pteriomorphia</taxon>
        <taxon>Mytilida</taxon>
        <taxon>Mytiloidea</taxon>
        <taxon>Mytilidae</taxon>
        <taxon>Mytilinae</taxon>
        <taxon>Mytilus</taxon>
    </lineage>
</organism>
<dbReference type="CDD" id="cd00201">
    <property type="entry name" value="WW"/>
    <property type="match status" value="1"/>
</dbReference>
<evidence type="ECO:0000256" key="1">
    <source>
        <dbReference type="SAM" id="MobiDB-lite"/>
    </source>
</evidence>
<dbReference type="InterPro" id="IPR001202">
    <property type="entry name" value="WW_dom"/>
</dbReference>
<dbReference type="Gene3D" id="2.20.70.10">
    <property type="match status" value="1"/>
</dbReference>
<dbReference type="SMART" id="SM00456">
    <property type="entry name" value="WW"/>
    <property type="match status" value="1"/>
</dbReference>
<feature type="compositionally biased region" description="Acidic residues" evidence="1">
    <location>
        <begin position="55"/>
        <end position="67"/>
    </location>
</feature>
<gene>
    <name evidence="3" type="ORF">MCOR_24334</name>
</gene>
<feature type="compositionally biased region" description="Acidic residues" evidence="1">
    <location>
        <begin position="26"/>
        <end position="36"/>
    </location>
</feature>
<dbReference type="AlphaFoldDB" id="A0A6J8C1W4"/>
<dbReference type="OrthoDB" id="42462at2759"/>
<feature type="compositionally biased region" description="Gly residues" evidence="1">
    <location>
        <begin position="229"/>
        <end position="246"/>
    </location>
</feature>
<feature type="compositionally biased region" description="Basic and acidic residues" evidence="1">
    <location>
        <begin position="37"/>
        <end position="54"/>
    </location>
</feature>
<dbReference type="SUPFAM" id="SSF51045">
    <property type="entry name" value="WW domain"/>
    <property type="match status" value="1"/>
</dbReference>
<feature type="compositionally biased region" description="Basic and acidic residues" evidence="1">
    <location>
        <begin position="210"/>
        <end position="227"/>
    </location>
</feature>
<protein>
    <submittedName>
        <fullName evidence="3">PQBP1</fullName>
    </submittedName>
</protein>
<dbReference type="Pfam" id="PF00397">
    <property type="entry name" value="WW"/>
    <property type="match status" value="1"/>
</dbReference>
<feature type="region of interest" description="Disordered" evidence="1">
    <location>
        <begin position="16"/>
        <end position="68"/>
    </location>
</feature>
<dbReference type="EMBL" id="CACVKT020004322">
    <property type="protein sequence ID" value="CAC5389124.1"/>
    <property type="molecule type" value="Genomic_DNA"/>
</dbReference>
<accession>A0A6J8C1W4</accession>